<gene>
    <name evidence="2" type="ORF">H9826_11360</name>
</gene>
<protein>
    <submittedName>
        <fullName evidence="2">Lysophospholipase</fullName>
    </submittedName>
</protein>
<feature type="domain" description="Serine aminopeptidase S33" evidence="1">
    <location>
        <begin position="29"/>
        <end position="294"/>
    </location>
</feature>
<comment type="caution">
    <text evidence="2">The sequence shown here is derived from an EMBL/GenBank/DDBJ whole genome shotgun (WGS) entry which is preliminary data.</text>
</comment>
<evidence type="ECO:0000313" key="3">
    <source>
        <dbReference type="Proteomes" id="UP000886824"/>
    </source>
</evidence>
<dbReference type="PANTHER" id="PTHR11614">
    <property type="entry name" value="PHOSPHOLIPASE-RELATED"/>
    <property type="match status" value="1"/>
</dbReference>
<dbReference type="Gene3D" id="3.40.50.1820">
    <property type="entry name" value="alpha/beta hydrolase"/>
    <property type="match status" value="1"/>
</dbReference>
<dbReference type="EMBL" id="DXCX01000123">
    <property type="protein sequence ID" value="HIY74545.1"/>
    <property type="molecule type" value="Genomic_DNA"/>
</dbReference>
<dbReference type="InterPro" id="IPR029058">
    <property type="entry name" value="AB_hydrolase_fold"/>
</dbReference>
<name>A0A9D1Z788_9FIRM</name>
<evidence type="ECO:0000259" key="1">
    <source>
        <dbReference type="Pfam" id="PF12146"/>
    </source>
</evidence>
<reference evidence="2" key="1">
    <citation type="journal article" date="2021" name="PeerJ">
        <title>Extensive microbial diversity within the chicken gut microbiome revealed by metagenomics and culture.</title>
        <authorList>
            <person name="Gilroy R."/>
            <person name="Ravi A."/>
            <person name="Getino M."/>
            <person name="Pursley I."/>
            <person name="Horton D.L."/>
            <person name="Alikhan N.F."/>
            <person name="Baker D."/>
            <person name="Gharbi K."/>
            <person name="Hall N."/>
            <person name="Watson M."/>
            <person name="Adriaenssens E.M."/>
            <person name="Foster-Nyarko E."/>
            <person name="Jarju S."/>
            <person name="Secka A."/>
            <person name="Antonio M."/>
            <person name="Oren A."/>
            <person name="Chaudhuri R.R."/>
            <person name="La Ragione R."/>
            <person name="Hildebrand F."/>
            <person name="Pallen M.J."/>
        </authorList>
    </citation>
    <scope>NUCLEOTIDE SEQUENCE</scope>
    <source>
        <strain evidence="2">CHK33-7979</strain>
    </source>
</reference>
<proteinExistence type="predicted"/>
<accession>A0A9D1Z788</accession>
<reference evidence="2" key="2">
    <citation type="submission" date="2021-04" db="EMBL/GenBank/DDBJ databases">
        <authorList>
            <person name="Gilroy R."/>
        </authorList>
    </citation>
    <scope>NUCLEOTIDE SEQUENCE</scope>
    <source>
        <strain evidence="2">CHK33-7979</strain>
    </source>
</reference>
<dbReference type="Proteomes" id="UP000886824">
    <property type="component" value="Unassembled WGS sequence"/>
</dbReference>
<dbReference type="SUPFAM" id="SSF53474">
    <property type="entry name" value="alpha/beta-Hydrolases"/>
    <property type="match status" value="1"/>
</dbReference>
<organism evidence="2 3">
    <name type="scientific">Candidatus Intestinimonas merdavium</name>
    <dbReference type="NCBI Taxonomy" id="2838622"/>
    <lineage>
        <taxon>Bacteria</taxon>
        <taxon>Bacillati</taxon>
        <taxon>Bacillota</taxon>
        <taxon>Clostridia</taxon>
        <taxon>Eubacteriales</taxon>
        <taxon>Intestinimonas</taxon>
    </lineage>
</organism>
<dbReference type="InterPro" id="IPR051044">
    <property type="entry name" value="MAG_DAG_Lipase"/>
</dbReference>
<evidence type="ECO:0000313" key="2">
    <source>
        <dbReference type="EMBL" id="HIY74545.1"/>
    </source>
</evidence>
<dbReference type="Pfam" id="PF12146">
    <property type="entry name" value="Hydrolase_4"/>
    <property type="match status" value="1"/>
</dbReference>
<dbReference type="AlphaFoldDB" id="A0A9D1Z788"/>
<dbReference type="InterPro" id="IPR022742">
    <property type="entry name" value="Hydrolase_4"/>
</dbReference>
<sequence>MAIREEFFFPSSDGVHQVHGIRWCPERGAPRATVQLVHGISEYIGRYDPFARFLADRGFAVAGHDHLGHGGTARDQSEYGFFSDVGGWDFLVADVKALHDDLAVRFPGVPAFLLGHSMGSFVVRTYLIEYPGTVDGCLLLGTGQENPALVALGKALSGTLCRLRGPRSHSRLVIALSLGAYNAQFRPARTGADWISRDAAVVDAYVSDPLCRFTPTVGMFRDMMGGLQRIADPSALTRMDPNTPVGLFSGAADPVGGRGKGVRTVEGLFRRAGCRDLTVKLYPGARHELLNETNRAEVFSDLLAWLEGHL</sequence>